<keyword evidence="1" id="KW-0812">Transmembrane</keyword>
<dbReference type="AlphaFoldDB" id="A0A0H2XWB1"/>
<evidence type="ECO:0000256" key="1">
    <source>
        <dbReference type="SAM" id="Phobius"/>
    </source>
</evidence>
<name>A0A0H2XWB1_BURO1</name>
<keyword evidence="1" id="KW-1133">Transmembrane helix</keyword>
<reference evidence="2" key="1">
    <citation type="submission" date="2006-05" db="EMBL/GenBank/DDBJ databases">
        <title>Complete sequence of chromosome 2 of Burkholderia cenocepacia AU 1054.</title>
        <authorList>
            <consortium name="US DOE Joint Genome Institute"/>
            <person name="Copeland A."/>
            <person name="Lucas S."/>
            <person name="Lapidus A."/>
            <person name="Barry K."/>
            <person name="Detter J.C."/>
            <person name="Glavina del Rio T."/>
            <person name="Hammon N."/>
            <person name="Israni S."/>
            <person name="Dalin E."/>
            <person name="Tice H."/>
            <person name="Pitluck S."/>
            <person name="Chain P."/>
            <person name="Malfatti S."/>
            <person name="Shin M."/>
            <person name="Vergez L."/>
            <person name="Schmutz J."/>
            <person name="Larimer F."/>
            <person name="Land M."/>
            <person name="Hauser L."/>
            <person name="Kyrpides N."/>
            <person name="Lykidis A."/>
            <person name="LiPuma J.J."/>
            <person name="Konstantinidis K."/>
            <person name="Tiedje J.M."/>
            <person name="Richardson P."/>
        </authorList>
    </citation>
    <scope>NUCLEOTIDE SEQUENCE [LARGE SCALE GENOMIC DNA]</scope>
    <source>
        <strain evidence="2">AU 1054</strain>
    </source>
</reference>
<organism evidence="2">
    <name type="scientific">Burkholderia orbicola (strain AU 1054)</name>
    <dbReference type="NCBI Taxonomy" id="331271"/>
    <lineage>
        <taxon>Bacteria</taxon>
        <taxon>Pseudomonadati</taxon>
        <taxon>Pseudomonadota</taxon>
        <taxon>Betaproteobacteria</taxon>
        <taxon>Burkholderiales</taxon>
        <taxon>Burkholderiaceae</taxon>
        <taxon>Burkholderia</taxon>
        <taxon>Burkholderia cepacia complex</taxon>
        <taxon>Burkholderia orbicola</taxon>
    </lineage>
</organism>
<feature type="transmembrane region" description="Helical" evidence="1">
    <location>
        <begin position="20"/>
        <end position="42"/>
    </location>
</feature>
<keyword evidence="1" id="KW-0472">Membrane</keyword>
<proteinExistence type="predicted"/>
<dbReference type="HOGENOM" id="CLU_2767841_0_0_4"/>
<accession>A0A0H2XWB1</accession>
<gene>
    <name evidence="2" type="ordered locus">Bcen_3609</name>
</gene>
<evidence type="ECO:0000313" key="2">
    <source>
        <dbReference type="EMBL" id="ABF78502.1"/>
    </source>
</evidence>
<dbReference type="EMBL" id="CP000379">
    <property type="protein sequence ID" value="ABF78502.1"/>
    <property type="molecule type" value="Genomic_DNA"/>
</dbReference>
<protein>
    <submittedName>
        <fullName evidence="2">Phosphate transporter</fullName>
    </submittedName>
</protein>
<sequence length="69" mass="7078">MPNLAATDTGGAVGHRTRTLGLALLFPVIACGIAPVGVHFGADLRVVEEGSVLSFALPITPYRVLHGLA</sequence>